<dbReference type="EMBL" id="CP059472">
    <property type="protein sequence ID" value="QMS97520.1"/>
    <property type="molecule type" value="Genomic_DNA"/>
</dbReference>
<proteinExistence type="predicted"/>
<dbReference type="InterPro" id="IPR021246">
    <property type="entry name" value="DUF2797"/>
</dbReference>
<sequence>MQFSGQILKMCTQNGKPIQYYLNLGNDLIMMNQLIGKTLTIQHIGYQCLCCDSDEKIYRMGFCKKCFFESPYASDTIIRPELSTAHLGIGERDLEVEKSIQLHPHIVYLAYTGDVKVGVTRESQIPTRWIDQGATFALPIARTDNRYEAGMIEVALKEHLADKTNWRKMLEDDFEDDLDLKDFRDKIREYFPEDFQNFYSMEHEMERLDYPYEAPEKIVSFTLEKNPEISGTLTGIKGQYLCFDGGRFLNVRAHEGYVIELEADTTE</sequence>
<evidence type="ECO:0000313" key="1">
    <source>
        <dbReference type="EMBL" id="MBA5247151.1"/>
    </source>
</evidence>
<accession>A0A7D7LNC1</accession>
<dbReference type="RefSeq" id="WP_181887245.1">
    <property type="nucleotide sequence ID" value="NZ_CP059472.1"/>
</dbReference>
<name>A0A7D7LNC1_9FLAO</name>
<protein>
    <submittedName>
        <fullName evidence="2">DUF2797 domain-containing protein</fullName>
    </submittedName>
</protein>
<gene>
    <name evidence="2" type="ORF">H1R16_07220</name>
    <name evidence="1" type="ORF">H2507_08220</name>
</gene>
<dbReference type="Pfam" id="PF10977">
    <property type="entry name" value="DUF2797"/>
    <property type="match status" value="1"/>
</dbReference>
<reference evidence="1" key="3">
    <citation type="submission" date="2020-07" db="EMBL/GenBank/DDBJ databases">
        <authorList>
            <person name="Yang C."/>
        </authorList>
    </citation>
    <scope>NUCLEOTIDE SEQUENCE</scope>
    <source>
        <strain evidence="1">Cx-624</strain>
    </source>
</reference>
<organism evidence="2 3">
    <name type="scientific">Marnyiella aurantia</name>
    <dbReference type="NCBI Taxonomy" id="2758037"/>
    <lineage>
        <taxon>Bacteria</taxon>
        <taxon>Pseudomonadati</taxon>
        <taxon>Bacteroidota</taxon>
        <taxon>Flavobacteriia</taxon>
        <taxon>Flavobacteriales</taxon>
        <taxon>Weeksellaceae</taxon>
        <taxon>Marnyiella</taxon>
    </lineage>
</organism>
<evidence type="ECO:0000313" key="4">
    <source>
        <dbReference type="Proteomes" id="UP000539710"/>
    </source>
</evidence>
<reference evidence="2 3" key="1">
    <citation type="submission" date="2020-07" db="EMBL/GenBank/DDBJ databases">
        <title>Chryseobacterium sp.cx-624.</title>
        <authorList>
            <person name="Yang C."/>
        </authorList>
    </citation>
    <scope>NUCLEOTIDE SEQUENCE [LARGE SCALE GENOMIC DNA]</scope>
    <source>
        <strain evidence="3">cx-624</strain>
        <strain evidence="2">Cx-624</strain>
    </source>
</reference>
<keyword evidence="4" id="KW-1185">Reference proteome</keyword>
<evidence type="ECO:0000313" key="3">
    <source>
        <dbReference type="Proteomes" id="UP000515349"/>
    </source>
</evidence>
<evidence type="ECO:0000313" key="2">
    <source>
        <dbReference type="EMBL" id="QMS97520.1"/>
    </source>
</evidence>
<reference evidence="4" key="2">
    <citation type="submission" date="2020-07" db="EMBL/GenBank/DDBJ databases">
        <title>Flavobacterium sp. xlx-214.</title>
        <authorList>
            <person name="Yang C."/>
        </authorList>
    </citation>
    <scope>NUCLEOTIDE SEQUENCE [LARGE SCALE GENOMIC DNA]</scope>
    <source>
        <strain evidence="4">CX-624</strain>
    </source>
</reference>
<dbReference type="Proteomes" id="UP000539710">
    <property type="component" value="Unassembled WGS sequence"/>
</dbReference>
<dbReference type="AlphaFoldDB" id="A0A7D7LNC1"/>
<dbReference type="EMBL" id="JACEUX010000002">
    <property type="protein sequence ID" value="MBA5247151.1"/>
    <property type="molecule type" value="Genomic_DNA"/>
</dbReference>
<dbReference type="Proteomes" id="UP000515349">
    <property type="component" value="Chromosome"/>
</dbReference>
<dbReference type="KEGG" id="cbau:H1R16_07220"/>